<keyword evidence="6" id="KW-0574">Periplasm</keyword>
<dbReference type="CDD" id="cd02792">
    <property type="entry name" value="MopB_CT_Formate-Dh-Na-like"/>
    <property type="match status" value="1"/>
</dbReference>
<name>A0A953LCU7_SYMTR</name>
<dbReference type="SUPFAM" id="SSF50692">
    <property type="entry name" value="ADC-like"/>
    <property type="match status" value="1"/>
</dbReference>
<keyword evidence="4" id="KW-0411">Iron-sulfur</keyword>
<protein>
    <submittedName>
        <fullName evidence="10">Formate dehydrogenase-N subunit alpha</fullName>
    </submittedName>
</protein>
<dbReference type="GO" id="GO:0030151">
    <property type="term" value="F:molybdenum ion binding"/>
    <property type="evidence" value="ECO:0007669"/>
    <property type="project" value="TreeGrafter"/>
</dbReference>
<evidence type="ECO:0000256" key="7">
    <source>
        <dbReference type="ARBA" id="ARBA00023002"/>
    </source>
</evidence>
<comment type="cofactor">
    <cofactor evidence="1">
        <name>[4Fe-4S] cluster</name>
        <dbReference type="ChEBI" id="CHEBI:49883"/>
    </cofactor>
</comment>
<dbReference type="SUPFAM" id="SSF53706">
    <property type="entry name" value="Formate dehydrogenase/DMSO reductase, domains 1-3"/>
    <property type="match status" value="1"/>
</dbReference>
<dbReference type="GO" id="GO:0030313">
    <property type="term" value="C:cell envelope"/>
    <property type="evidence" value="ECO:0007669"/>
    <property type="project" value="UniProtKB-SubCell"/>
</dbReference>
<dbReference type="GO" id="GO:0051539">
    <property type="term" value="F:4 iron, 4 sulfur cluster binding"/>
    <property type="evidence" value="ECO:0007669"/>
    <property type="project" value="UniProtKB-KW"/>
</dbReference>
<dbReference type="PANTHER" id="PTHR43598:SF1">
    <property type="entry name" value="FORMATE DEHYDROGENASE-O MAJOR SUBUNIT"/>
    <property type="match status" value="1"/>
</dbReference>
<dbReference type="Gene3D" id="3.40.228.10">
    <property type="entry name" value="Dimethylsulfoxide Reductase, domain 2"/>
    <property type="match status" value="2"/>
</dbReference>
<keyword evidence="4" id="KW-0408">Iron</keyword>
<dbReference type="RefSeq" id="WP_273377477.1">
    <property type="nucleotide sequence ID" value="NZ_PIUK01000003.1"/>
</dbReference>
<dbReference type="AlphaFoldDB" id="A0A953LCU7"/>
<dbReference type="Gene3D" id="2.40.40.20">
    <property type="match status" value="1"/>
</dbReference>
<evidence type="ECO:0000256" key="2">
    <source>
        <dbReference type="ARBA" id="ARBA00004196"/>
    </source>
</evidence>
<evidence type="ECO:0000259" key="9">
    <source>
        <dbReference type="Pfam" id="PF01568"/>
    </source>
</evidence>
<dbReference type="Proteomes" id="UP000732377">
    <property type="component" value="Unassembled WGS sequence"/>
</dbReference>
<reference evidence="10" key="1">
    <citation type="submission" date="2017-11" db="EMBL/GenBank/DDBJ databases">
        <title>Three new genomes from thermophilic consortium.</title>
        <authorList>
            <person name="Quaggio R."/>
            <person name="Amgarten D."/>
            <person name="Setubal J.C."/>
        </authorList>
    </citation>
    <scope>NUCLEOTIDE SEQUENCE</scope>
    <source>
        <strain evidence="10">ZCTH01-B2</strain>
    </source>
</reference>
<evidence type="ECO:0000256" key="6">
    <source>
        <dbReference type="ARBA" id="ARBA00022764"/>
    </source>
</evidence>
<evidence type="ECO:0000256" key="4">
    <source>
        <dbReference type="ARBA" id="ARBA00022485"/>
    </source>
</evidence>
<evidence type="ECO:0000256" key="1">
    <source>
        <dbReference type="ARBA" id="ARBA00001966"/>
    </source>
</evidence>
<accession>A0A953LCU7</accession>
<keyword evidence="7" id="KW-0560">Oxidoreductase</keyword>
<dbReference type="GO" id="GO:0009061">
    <property type="term" value="P:anaerobic respiration"/>
    <property type="evidence" value="ECO:0007669"/>
    <property type="project" value="TreeGrafter"/>
</dbReference>
<evidence type="ECO:0000256" key="3">
    <source>
        <dbReference type="ARBA" id="ARBA00010312"/>
    </source>
</evidence>
<comment type="similarity">
    <text evidence="3">Belongs to the prokaryotic molybdopterin-containing oxidoreductase family.</text>
</comment>
<dbReference type="InterPro" id="IPR006656">
    <property type="entry name" value="Mopterin_OxRdtase"/>
</dbReference>
<dbReference type="PANTHER" id="PTHR43598">
    <property type="entry name" value="TUNGSTEN-CONTAINING FORMYLMETHANOFURAN DEHYDROGENASE 2 SUBUNIT B"/>
    <property type="match status" value="1"/>
</dbReference>
<comment type="caution">
    <text evidence="10">The sequence shown here is derived from an EMBL/GenBank/DDBJ whole genome shotgun (WGS) entry which is preliminary data.</text>
</comment>
<evidence type="ECO:0000313" key="11">
    <source>
        <dbReference type="Proteomes" id="UP000732377"/>
    </source>
</evidence>
<dbReference type="GO" id="GO:0008863">
    <property type="term" value="F:formate dehydrogenase (NAD+) activity"/>
    <property type="evidence" value="ECO:0007669"/>
    <property type="project" value="InterPro"/>
</dbReference>
<dbReference type="Pfam" id="PF01568">
    <property type="entry name" value="Molydop_binding"/>
    <property type="match status" value="1"/>
</dbReference>
<keyword evidence="5" id="KW-0479">Metal-binding</keyword>
<dbReference type="GO" id="GO:0047111">
    <property type="term" value="F:formate dehydrogenase (cytochrome-c-553) activity"/>
    <property type="evidence" value="ECO:0007669"/>
    <property type="project" value="InterPro"/>
</dbReference>
<dbReference type="EMBL" id="PIUK01000003">
    <property type="protein sequence ID" value="MBY6274730.1"/>
    <property type="molecule type" value="Genomic_DNA"/>
</dbReference>
<evidence type="ECO:0000313" key="10">
    <source>
        <dbReference type="EMBL" id="MBY6274730.1"/>
    </source>
</evidence>
<dbReference type="PROSITE" id="PS00932">
    <property type="entry name" value="MOLYBDOPTERIN_PROK_3"/>
    <property type="match status" value="1"/>
</dbReference>
<dbReference type="InterPro" id="IPR006655">
    <property type="entry name" value="Mopterin_OxRdtase_prok_CS"/>
</dbReference>
<dbReference type="InterPro" id="IPR006443">
    <property type="entry name" value="Formate-DH-alph_fdnG"/>
</dbReference>
<feature type="domain" description="Molybdopterin oxidoreductase" evidence="8">
    <location>
        <begin position="12"/>
        <end position="447"/>
    </location>
</feature>
<evidence type="ECO:0000259" key="8">
    <source>
        <dbReference type="Pfam" id="PF00384"/>
    </source>
</evidence>
<organism evidence="10 11">
    <name type="scientific">Symbiobacterium thermophilum</name>
    <dbReference type="NCBI Taxonomy" id="2734"/>
    <lineage>
        <taxon>Bacteria</taxon>
        <taxon>Bacillati</taxon>
        <taxon>Bacillota</taxon>
        <taxon>Clostridia</taxon>
        <taxon>Eubacteriales</taxon>
        <taxon>Symbiobacteriaceae</taxon>
        <taxon>Symbiobacterium</taxon>
    </lineage>
</organism>
<feature type="domain" description="Molybdopterin dinucleotide-binding" evidence="9">
    <location>
        <begin position="692"/>
        <end position="763"/>
    </location>
</feature>
<sequence>MPGLGTSFGRGAMTTALWDIPNADVVVFMGSNAAENHPISFKWFLRAKQKGATVICVDPRYNRTASKADWWIPFRSGTDTAVLGGLINYAITHNKFHREYVVKYTNASLLVHPDFRFDDGLFSGWDPEAKKYDQSTWAFQTGPDGQPLSDPTLEHPQCVFQHIKRIYAEYTPEKVSEISGIPVDDFIKFAETVCATGTAGKSAVFVYAMGWTQHTKGVQNIRTATILQMLLGNIGVAGGGIAALRGHANVQGATDLAVLYHDLPGYLGQPTEAHKSLSDFLAKTTTKNSYWENKPKFLISLLKAWWGEHATAENDFCFDYLPKMAAGETYSHYDIFQSILDGRVKGLIVVGQNPAVGSANARKVQAALAKLDWLVVSDLFLNETSEFWKLEGMNPAEIQTEVILLPAAGPLEKEGSFTNTHRLIQWKHKMIEPMGESHSDGWYMVQIGKRLKQLYADSTAAKDLPIKHLVWDYDDPDNPNEFDHLKVLKEINGYDVATGKPVSGFGALQDDGSTACGCWIYSGIYPEEGVNKADARLRAAPNRPDGWTEAKADGSADYLHLGWGFAWPANRRVIYNRASADPSGKPWSKVPLVWWDEAEGKWTGVDVPDMLPVAPGQVHAVGVPGDTPFIMKAWGLGGIWGPLPDGPLPVHYEPRESPTPNLLYRKQGTIPTMKIYDSEFDLFGDPERFPYVATTYRLTEHLTSGVMTRTLPYLAEAFARHFCEIPRELAQREGIRNGDWVEVESARGKVRVQAMVTNRLRPLRIGGRETFLIGLPIHWAPNSGHVQGDITNTLTPQAVDVNVQIQESKVFLANLRKVSVGG</sequence>
<dbReference type="InterPro" id="IPR006657">
    <property type="entry name" value="MoPterin_dinucl-bd_dom"/>
</dbReference>
<dbReference type="Gene3D" id="3.40.50.740">
    <property type="match status" value="1"/>
</dbReference>
<dbReference type="InterPro" id="IPR009010">
    <property type="entry name" value="Asp_de-COase-like_dom_sf"/>
</dbReference>
<gene>
    <name evidence="10" type="primary">fdnG</name>
    <name evidence="10" type="ORF">CWE10_00720</name>
</gene>
<comment type="subcellular location">
    <subcellularLocation>
        <location evidence="2">Cell envelope</location>
    </subcellularLocation>
</comment>
<evidence type="ECO:0000256" key="5">
    <source>
        <dbReference type="ARBA" id="ARBA00022723"/>
    </source>
</evidence>
<dbReference type="GO" id="GO:0009055">
    <property type="term" value="F:electron transfer activity"/>
    <property type="evidence" value="ECO:0007669"/>
    <property type="project" value="InterPro"/>
</dbReference>
<dbReference type="Pfam" id="PF00384">
    <property type="entry name" value="Molybdopterin"/>
    <property type="match status" value="1"/>
</dbReference>
<dbReference type="NCBIfam" id="TIGR01553">
    <property type="entry name" value="formate-DH-alph"/>
    <property type="match status" value="1"/>
</dbReference>
<proteinExistence type="inferred from homology"/>
<dbReference type="GO" id="GO:0043546">
    <property type="term" value="F:molybdopterin cofactor binding"/>
    <property type="evidence" value="ECO:0007669"/>
    <property type="project" value="InterPro"/>
</dbReference>
<keyword evidence="4" id="KW-0004">4Fe-4S</keyword>